<dbReference type="Proteomes" id="UP001231189">
    <property type="component" value="Unassembled WGS sequence"/>
</dbReference>
<dbReference type="InterPro" id="IPR043502">
    <property type="entry name" value="DNA/RNA_pol_sf"/>
</dbReference>
<dbReference type="Pfam" id="PF00078">
    <property type="entry name" value="RVT_1"/>
    <property type="match status" value="1"/>
</dbReference>
<dbReference type="AlphaFoldDB" id="A0AAD8R5A7"/>
<dbReference type="EMBL" id="JAUUTY010000006">
    <property type="protein sequence ID" value="KAK1615173.1"/>
    <property type="molecule type" value="Genomic_DNA"/>
</dbReference>
<feature type="domain" description="Reverse transcriptase" evidence="1">
    <location>
        <begin position="4"/>
        <end position="175"/>
    </location>
</feature>
<dbReference type="SUPFAM" id="SSF56672">
    <property type="entry name" value="DNA/RNA polymerases"/>
    <property type="match status" value="1"/>
</dbReference>
<evidence type="ECO:0000313" key="2">
    <source>
        <dbReference type="EMBL" id="KAK1615173.1"/>
    </source>
</evidence>
<keyword evidence="3" id="KW-1185">Reference proteome</keyword>
<evidence type="ECO:0000313" key="3">
    <source>
        <dbReference type="Proteomes" id="UP001231189"/>
    </source>
</evidence>
<dbReference type="InterPro" id="IPR000477">
    <property type="entry name" value="RT_dom"/>
</dbReference>
<comment type="caution">
    <text evidence="2">The sequence shown here is derived from an EMBL/GenBank/DDBJ whole genome shotgun (WGS) entry which is preliminary data.</text>
</comment>
<dbReference type="PANTHER" id="PTHR19446">
    <property type="entry name" value="REVERSE TRANSCRIPTASES"/>
    <property type="match status" value="1"/>
</dbReference>
<name>A0AAD8R5A7_LOLMU</name>
<evidence type="ECO:0000259" key="1">
    <source>
        <dbReference type="Pfam" id="PF00078"/>
    </source>
</evidence>
<protein>
    <recommendedName>
        <fullName evidence="1">Reverse transcriptase domain-containing protein</fullName>
    </recommendedName>
</protein>
<organism evidence="2 3">
    <name type="scientific">Lolium multiflorum</name>
    <name type="common">Italian ryegrass</name>
    <name type="synonym">Lolium perenne subsp. multiflorum</name>
    <dbReference type="NCBI Taxonomy" id="4521"/>
    <lineage>
        <taxon>Eukaryota</taxon>
        <taxon>Viridiplantae</taxon>
        <taxon>Streptophyta</taxon>
        <taxon>Embryophyta</taxon>
        <taxon>Tracheophyta</taxon>
        <taxon>Spermatophyta</taxon>
        <taxon>Magnoliopsida</taxon>
        <taxon>Liliopsida</taxon>
        <taxon>Poales</taxon>
        <taxon>Poaceae</taxon>
        <taxon>BOP clade</taxon>
        <taxon>Pooideae</taxon>
        <taxon>Poodae</taxon>
        <taxon>Poeae</taxon>
        <taxon>Poeae Chloroplast Group 2 (Poeae type)</taxon>
        <taxon>Loliodinae</taxon>
        <taxon>Loliinae</taxon>
        <taxon>Lolium</taxon>
    </lineage>
</organism>
<reference evidence="2" key="1">
    <citation type="submission" date="2023-07" db="EMBL/GenBank/DDBJ databases">
        <title>A chromosome-level genome assembly of Lolium multiflorum.</title>
        <authorList>
            <person name="Chen Y."/>
            <person name="Copetti D."/>
            <person name="Kolliker R."/>
            <person name="Studer B."/>
        </authorList>
    </citation>
    <scope>NUCLEOTIDE SEQUENCE</scope>
    <source>
        <strain evidence="2">02402/16</strain>
        <tissue evidence="2">Leaf</tissue>
    </source>
</reference>
<proteinExistence type="predicted"/>
<gene>
    <name evidence="2" type="ORF">QYE76_020690</name>
</gene>
<sequence>MNELISNAQSAFIKRRSIHDNFLYVKNMATRLHKNKNPSLLLKLDIRKAFDSLRWDYLIDLLQRRGFPSAFRNWITALLVTSSSRVLLNGVAGPPISHGRRLRQGDPLSPLLFNLGIDPLQQVLDIATAHGLLHKVRRRGPILRTSLYADDAIIFLAPLREDIRNLACILKAFGERRLSHGGLEPARSCDPRANHTIRRPRALRAASAASPGWLRSPGHRARTCKHAWGPEPSPSTACPTPAAHRRPSAGPVVAGVAEGLRHPAPAPVPAAVDRWRPAVMPRLSNIAHRAEDYVVIHTSAEMNEEAAAMLTCAAYARFE</sequence>
<accession>A0AAD8R5A7</accession>